<dbReference type="InterPro" id="IPR037549">
    <property type="entry name" value="C19orf18"/>
</dbReference>
<feature type="compositionally biased region" description="Basic and acidic residues" evidence="1">
    <location>
        <begin position="173"/>
        <end position="185"/>
    </location>
</feature>
<dbReference type="PANTHER" id="PTHR38000">
    <property type="entry name" value="RIKEN CDNA 2900092C05"/>
    <property type="match status" value="1"/>
</dbReference>
<keyword evidence="2" id="KW-0812">Transmembrane</keyword>
<proteinExistence type="predicted"/>
<dbReference type="GeneTree" id="ENSGT00390000018040"/>
<dbReference type="Pfam" id="PF17686">
    <property type="entry name" value="DUF5534"/>
    <property type="match status" value="1"/>
</dbReference>
<reference evidence="4" key="2">
    <citation type="submission" date="2025-09" db="UniProtKB">
        <authorList>
            <consortium name="Ensembl"/>
        </authorList>
    </citation>
    <scope>IDENTIFICATION</scope>
</reference>
<gene>
    <name evidence="4" type="primary">C19orf18</name>
</gene>
<feature type="transmembrane region" description="Helical" evidence="2">
    <location>
        <begin position="82"/>
        <end position="109"/>
    </location>
</feature>
<evidence type="ECO:0000256" key="2">
    <source>
        <dbReference type="SAM" id="Phobius"/>
    </source>
</evidence>
<dbReference type="Proteomes" id="UP000694414">
    <property type="component" value="Unplaced"/>
</dbReference>
<keyword evidence="2" id="KW-1133">Transmembrane helix</keyword>
<dbReference type="AlphaFoldDB" id="A0A8C9A7Z3"/>
<sequence length="203" mass="23243">MDKVQSFFTFLFLFLMECPLHLCLPGNKQSQTPRKVTNQAKLLFSETRLFGIQGTSSRLAAGLPNNPMEFLRNETTIPHRSALIQVMLIASIAFSIALICGIVICYMIYRLVQAEERQQLELLYRNIRIPSLGDEEGSSGDEGQDESMHLLPENEKELEKFIHSVIRSKRKKNIEEKNLRKEQKLAKGKNPRNTTPHANMENL</sequence>
<evidence type="ECO:0000256" key="1">
    <source>
        <dbReference type="SAM" id="MobiDB-lite"/>
    </source>
</evidence>
<keyword evidence="3" id="KW-0732">Signal</keyword>
<protein>
    <submittedName>
        <fullName evidence="4">Chromosome 19 open reading frame 18</fullName>
    </submittedName>
</protein>
<feature type="chain" id="PRO_5034197868" evidence="3">
    <location>
        <begin position="24"/>
        <end position="203"/>
    </location>
</feature>
<evidence type="ECO:0000313" key="4">
    <source>
        <dbReference type="Ensembl" id="ENSPSMP00000025401.1"/>
    </source>
</evidence>
<feature type="compositionally biased region" description="Polar residues" evidence="1">
    <location>
        <begin position="191"/>
        <end position="203"/>
    </location>
</feature>
<dbReference type="PANTHER" id="PTHR38000:SF1">
    <property type="entry name" value="RIKEN CDNA 2900092C05 GENE"/>
    <property type="match status" value="1"/>
</dbReference>
<evidence type="ECO:0000313" key="5">
    <source>
        <dbReference type="Proteomes" id="UP000694414"/>
    </source>
</evidence>
<accession>A0A8C9A7Z3</accession>
<feature type="signal peptide" evidence="3">
    <location>
        <begin position="1"/>
        <end position="23"/>
    </location>
</feature>
<keyword evidence="2" id="KW-0472">Membrane</keyword>
<reference evidence="4" key="1">
    <citation type="submission" date="2025-08" db="UniProtKB">
        <authorList>
            <consortium name="Ensembl"/>
        </authorList>
    </citation>
    <scope>IDENTIFICATION</scope>
</reference>
<evidence type="ECO:0000256" key="3">
    <source>
        <dbReference type="SAM" id="SignalP"/>
    </source>
</evidence>
<keyword evidence="5" id="KW-1185">Reference proteome</keyword>
<dbReference type="Ensembl" id="ENSPSMT00000029423.1">
    <property type="protein sequence ID" value="ENSPSMP00000025401.1"/>
    <property type="gene ID" value="ENSPSMG00000017838.1"/>
</dbReference>
<feature type="region of interest" description="Disordered" evidence="1">
    <location>
        <begin position="172"/>
        <end position="203"/>
    </location>
</feature>
<name>A0A8C9A7Z3_PROSS</name>
<organism evidence="4 5">
    <name type="scientific">Prolemur simus</name>
    <name type="common">Greater bamboo lemur</name>
    <name type="synonym">Hapalemur simus</name>
    <dbReference type="NCBI Taxonomy" id="1328070"/>
    <lineage>
        <taxon>Eukaryota</taxon>
        <taxon>Metazoa</taxon>
        <taxon>Chordata</taxon>
        <taxon>Craniata</taxon>
        <taxon>Vertebrata</taxon>
        <taxon>Euteleostomi</taxon>
        <taxon>Mammalia</taxon>
        <taxon>Eutheria</taxon>
        <taxon>Euarchontoglires</taxon>
        <taxon>Primates</taxon>
        <taxon>Strepsirrhini</taxon>
        <taxon>Lemuriformes</taxon>
        <taxon>Lemuridae</taxon>
        <taxon>Prolemur</taxon>
    </lineage>
</organism>